<feature type="domain" description="Thioredoxin" evidence="3">
    <location>
        <begin position="97"/>
        <end position="237"/>
    </location>
</feature>
<proteinExistence type="predicted"/>
<feature type="signal peptide" evidence="2">
    <location>
        <begin position="1"/>
        <end position="22"/>
    </location>
</feature>
<organism evidence="4 5">
    <name type="scientific">Enhygromyxa salina</name>
    <dbReference type="NCBI Taxonomy" id="215803"/>
    <lineage>
        <taxon>Bacteria</taxon>
        <taxon>Pseudomonadati</taxon>
        <taxon>Myxococcota</taxon>
        <taxon>Polyangia</taxon>
        <taxon>Nannocystales</taxon>
        <taxon>Nannocystaceae</taxon>
        <taxon>Enhygromyxa</taxon>
    </lineage>
</organism>
<dbReference type="EC" id="1.11.1.15" evidence="4"/>
<dbReference type="InterPro" id="IPR047262">
    <property type="entry name" value="PRX-like1"/>
</dbReference>
<dbReference type="InterPro" id="IPR013740">
    <property type="entry name" value="Redoxin"/>
</dbReference>
<dbReference type="GO" id="GO:0004601">
    <property type="term" value="F:peroxidase activity"/>
    <property type="evidence" value="ECO:0007669"/>
    <property type="project" value="UniProtKB-KW"/>
</dbReference>
<dbReference type="Proteomes" id="UP000238823">
    <property type="component" value="Unassembled WGS sequence"/>
</dbReference>
<dbReference type="EMBL" id="PVNL01000134">
    <property type="protein sequence ID" value="PRP96734.1"/>
    <property type="molecule type" value="Genomic_DNA"/>
</dbReference>
<keyword evidence="4" id="KW-0560">Oxidoreductase</keyword>
<dbReference type="InterPro" id="IPR013766">
    <property type="entry name" value="Thioredoxin_domain"/>
</dbReference>
<dbReference type="OrthoDB" id="9781543at2"/>
<evidence type="ECO:0000313" key="4">
    <source>
        <dbReference type="EMBL" id="PRP96734.1"/>
    </source>
</evidence>
<dbReference type="RefSeq" id="WP_106093621.1">
    <property type="nucleotide sequence ID" value="NZ_PVNL01000134.1"/>
</dbReference>
<dbReference type="PROSITE" id="PS51352">
    <property type="entry name" value="THIOREDOXIN_2"/>
    <property type="match status" value="1"/>
</dbReference>
<accession>A0A2S9XV73</accession>
<dbReference type="PANTHER" id="PTHR43640:SF1">
    <property type="entry name" value="THIOREDOXIN-DEPENDENT PEROXIREDOXIN"/>
    <property type="match status" value="1"/>
</dbReference>
<evidence type="ECO:0000313" key="5">
    <source>
        <dbReference type="Proteomes" id="UP000238823"/>
    </source>
</evidence>
<feature type="compositionally biased region" description="Basic and acidic residues" evidence="1">
    <location>
        <begin position="28"/>
        <end position="46"/>
    </location>
</feature>
<evidence type="ECO:0000259" key="3">
    <source>
        <dbReference type="PROSITE" id="PS51352"/>
    </source>
</evidence>
<dbReference type="InterPro" id="IPR036249">
    <property type="entry name" value="Thioredoxin-like_sf"/>
</dbReference>
<evidence type="ECO:0000256" key="1">
    <source>
        <dbReference type="SAM" id="MobiDB-lite"/>
    </source>
</evidence>
<name>A0A2S9XV73_9BACT</name>
<sequence>MKSTTTLALALALPCLAFTACGGTNNADDSKTEKPKEADAAPKADPAEPAADADAGYEPHLLTALGHLAAGGPITVTEPKAYGCGVKYADEGTAPTAKVGEPAPAFTLPNLDGEQVSLADFAGKTVVLEWFNPDCPFVKYAHGEGPLATLGNEQHQAGVVWLAINSGAAGKQGAGVERNKEAKAEWKLAHPILIDEDGAVGHSYGATTTPHMFVIDPEGKLVFAGGLDNAPLGRVDG</sequence>
<dbReference type="SUPFAM" id="SSF52833">
    <property type="entry name" value="Thioredoxin-like"/>
    <property type="match status" value="1"/>
</dbReference>
<dbReference type="Pfam" id="PF08534">
    <property type="entry name" value="Redoxin"/>
    <property type="match status" value="1"/>
</dbReference>
<dbReference type="PANTHER" id="PTHR43640">
    <property type="entry name" value="OS07G0260300 PROTEIN"/>
    <property type="match status" value="1"/>
</dbReference>
<evidence type="ECO:0000256" key="2">
    <source>
        <dbReference type="SAM" id="SignalP"/>
    </source>
</evidence>
<reference evidence="4 5" key="1">
    <citation type="submission" date="2018-03" db="EMBL/GenBank/DDBJ databases">
        <title>Draft Genome Sequences of the Obligatory Marine Myxobacteria Enhygromyxa salina SWB007.</title>
        <authorList>
            <person name="Poehlein A."/>
            <person name="Moghaddam J.A."/>
            <person name="Harms H."/>
            <person name="Alanjari M."/>
            <person name="Koenig G.M."/>
            <person name="Daniel R."/>
            <person name="Schaeberle T.F."/>
        </authorList>
    </citation>
    <scope>NUCLEOTIDE SEQUENCE [LARGE SCALE GENOMIC DNA]</scope>
    <source>
        <strain evidence="4 5">SWB007</strain>
    </source>
</reference>
<comment type="caution">
    <text evidence="4">The sequence shown here is derived from an EMBL/GenBank/DDBJ whole genome shotgun (WGS) entry which is preliminary data.</text>
</comment>
<dbReference type="PROSITE" id="PS51257">
    <property type="entry name" value="PROKAR_LIPOPROTEIN"/>
    <property type="match status" value="1"/>
</dbReference>
<protein>
    <submittedName>
        <fullName evidence="4">Putative peroxiredoxin bcp</fullName>
        <ecNumber evidence="4">1.11.1.15</ecNumber>
    </submittedName>
</protein>
<feature type="region of interest" description="Disordered" evidence="1">
    <location>
        <begin position="25"/>
        <end position="53"/>
    </location>
</feature>
<keyword evidence="2" id="KW-0732">Signal</keyword>
<gene>
    <name evidence="4" type="primary">bcp_4</name>
    <name evidence="4" type="ORF">ENSA7_68040</name>
</gene>
<keyword evidence="4" id="KW-0575">Peroxidase</keyword>
<dbReference type="AlphaFoldDB" id="A0A2S9XV73"/>
<feature type="chain" id="PRO_5015405748" evidence="2">
    <location>
        <begin position="23"/>
        <end position="237"/>
    </location>
</feature>
<dbReference type="Gene3D" id="3.40.30.10">
    <property type="entry name" value="Glutaredoxin"/>
    <property type="match status" value="1"/>
</dbReference>